<evidence type="ECO:0000313" key="2">
    <source>
        <dbReference type="Proteomes" id="UP001732700"/>
    </source>
</evidence>
<sequence>MQKFVFYVRHLQMSEVEPEKISELFKGKKSFLRTLFAPSEIRQDFNKMPHVSLRALHWHTHYGILKAVNAKHLRYLDLSTCSPDDGLLDSICLLYNLQTLRLNDCYRLRQLPENLVINLRKLVHLYLFGCSGLDRMPRNIGKLKNFLTLTTFIVDTREGCGIDELKDLQHLSNRLELYNLRKIQSVNHAKEAHLKQKQNLSELLFCWGLTRYDKPESEACNEKEVFQCLQPHDNIEIMELYGYGGLEMPQWMGYPQMFKCLRKLKIFKCTRCKNIPLVWLSSSLVYLSLEDMGELKSICDNLDIEGGGDGLSLHIFPNLKKMNLKHLPSLERWAENSAGESVDSLVVFPVLEEATIEDCPMLASFPSSPILRELRISLFAIRQRMESSPEEVPPLYNSMLPASLEVCWIQGYECWVALPPNLGELAKLQELLVNNCYGLTSLPDGMHGLTSLRELTISGSPEIEEFPHGLLERLPTLECLSIDGCPELERRCREGGEYFDLVSSIPRKYIQQASPESVQVEESGIEALEPESEIEATETETGIEAPEPESEIEAREAESRTEAQSGTEAPEAESRVNKFLRRLIPCCARSNSDSN</sequence>
<accession>A0ACD6APV1</accession>
<evidence type="ECO:0000313" key="1">
    <source>
        <dbReference type="EnsemblPlants" id="AVESA.00010b.r2.7DG1400550.1.CDS.1"/>
    </source>
</evidence>
<dbReference type="EnsemblPlants" id="AVESA.00010b.r2.7DG1400550.1">
    <property type="protein sequence ID" value="AVESA.00010b.r2.7DG1400550.1.CDS.1"/>
    <property type="gene ID" value="AVESA.00010b.r2.7DG1400550"/>
</dbReference>
<proteinExistence type="predicted"/>
<organism evidence="1 2">
    <name type="scientific">Avena sativa</name>
    <name type="common">Oat</name>
    <dbReference type="NCBI Taxonomy" id="4498"/>
    <lineage>
        <taxon>Eukaryota</taxon>
        <taxon>Viridiplantae</taxon>
        <taxon>Streptophyta</taxon>
        <taxon>Embryophyta</taxon>
        <taxon>Tracheophyta</taxon>
        <taxon>Spermatophyta</taxon>
        <taxon>Magnoliopsida</taxon>
        <taxon>Liliopsida</taxon>
        <taxon>Poales</taxon>
        <taxon>Poaceae</taxon>
        <taxon>BOP clade</taxon>
        <taxon>Pooideae</taxon>
        <taxon>Poodae</taxon>
        <taxon>Poeae</taxon>
        <taxon>Poeae Chloroplast Group 1 (Aveneae type)</taxon>
        <taxon>Aveninae</taxon>
        <taxon>Avena</taxon>
    </lineage>
</organism>
<protein>
    <submittedName>
        <fullName evidence="1">Uncharacterized protein</fullName>
    </submittedName>
</protein>
<keyword evidence="2" id="KW-1185">Reference proteome</keyword>
<dbReference type="Proteomes" id="UP001732700">
    <property type="component" value="Chromosome 7D"/>
</dbReference>
<name>A0ACD6APV1_AVESA</name>
<reference evidence="1" key="2">
    <citation type="submission" date="2025-09" db="UniProtKB">
        <authorList>
            <consortium name="EnsemblPlants"/>
        </authorList>
    </citation>
    <scope>IDENTIFICATION</scope>
</reference>
<reference evidence="1" key="1">
    <citation type="submission" date="2021-05" db="EMBL/GenBank/DDBJ databases">
        <authorList>
            <person name="Scholz U."/>
            <person name="Mascher M."/>
            <person name="Fiebig A."/>
        </authorList>
    </citation>
    <scope>NUCLEOTIDE SEQUENCE [LARGE SCALE GENOMIC DNA]</scope>
</reference>